<evidence type="ECO:0000256" key="2">
    <source>
        <dbReference type="ARBA" id="ARBA00022573"/>
    </source>
</evidence>
<reference evidence="8" key="1">
    <citation type="submission" date="2019-01" db="EMBL/GenBank/DDBJ databases">
        <title>Draft genomes of a novel of Sporanaerobacter strains.</title>
        <authorList>
            <person name="Ma S."/>
        </authorList>
    </citation>
    <scope>NUCLEOTIDE SEQUENCE [LARGE SCALE GENOMIC DNA]</scope>
    <source>
        <strain evidence="8">NJN-17</strain>
    </source>
</reference>
<dbReference type="InterPro" id="IPR012818">
    <property type="entry name" value="CbiE"/>
</dbReference>
<proteinExistence type="predicted"/>
<dbReference type="OrthoDB" id="9780707at2"/>
<evidence type="ECO:0000259" key="6">
    <source>
        <dbReference type="Pfam" id="PF00590"/>
    </source>
</evidence>
<dbReference type="RefSeq" id="WP_071139878.1">
    <property type="nucleotide sequence ID" value="NZ_CP035282.1"/>
</dbReference>
<dbReference type="NCBIfam" id="TIGR02467">
    <property type="entry name" value="CbiE"/>
    <property type="match status" value="1"/>
</dbReference>
<keyword evidence="4 7" id="KW-0808">Transferase</keyword>
<dbReference type="GO" id="GO:0009236">
    <property type="term" value="P:cobalamin biosynthetic process"/>
    <property type="evidence" value="ECO:0007669"/>
    <property type="project" value="UniProtKB-UniPathway"/>
</dbReference>
<dbReference type="Pfam" id="PF00590">
    <property type="entry name" value="TP_methylase"/>
    <property type="match status" value="1"/>
</dbReference>
<dbReference type="SUPFAM" id="SSF53790">
    <property type="entry name" value="Tetrapyrrole methylase"/>
    <property type="match status" value="1"/>
</dbReference>
<dbReference type="PANTHER" id="PTHR43182:SF1">
    <property type="entry name" value="COBALT-PRECORRIN-7 C(5)-METHYLTRANSFERASE"/>
    <property type="match status" value="1"/>
</dbReference>
<dbReference type="GO" id="GO:0032259">
    <property type="term" value="P:methylation"/>
    <property type="evidence" value="ECO:0007669"/>
    <property type="project" value="UniProtKB-KW"/>
</dbReference>
<dbReference type="InterPro" id="IPR000878">
    <property type="entry name" value="4pyrrol_Mease"/>
</dbReference>
<dbReference type="InterPro" id="IPR050714">
    <property type="entry name" value="Cobalamin_biosynth_MTase"/>
</dbReference>
<gene>
    <name evidence="7" type="primary">cbiE</name>
    <name evidence="7" type="ORF">EQM13_01795</name>
</gene>
<keyword evidence="5" id="KW-0949">S-adenosyl-L-methionine</keyword>
<organism evidence="7 8">
    <name type="scientific">Acidilutibacter cellobiosedens</name>
    <dbReference type="NCBI Taxonomy" id="2507161"/>
    <lineage>
        <taxon>Bacteria</taxon>
        <taxon>Bacillati</taxon>
        <taxon>Bacillota</taxon>
        <taxon>Tissierellia</taxon>
        <taxon>Tissierellales</taxon>
        <taxon>Acidilutibacteraceae</taxon>
        <taxon>Acidilutibacter</taxon>
    </lineage>
</organism>
<dbReference type="EMBL" id="CP035282">
    <property type="protein sequence ID" value="QAT60391.1"/>
    <property type="molecule type" value="Genomic_DNA"/>
</dbReference>
<keyword evidence="8" id="KW-1185">Reference proteome</keyword>
<dbReference type="PANTHER" id="PTHR43182">
    <property type="entry name" value="COBALT-PRECORRIN-6B C(15)-METHYLTRANSFERASE (DECARBOXYLATING)"/>
    <property type="match status" value="1"/>
</dbReference>
<accession>A0A410Q8U6</accession>
<evidence type="ECO:0000313" key="7">
    <source>
        <dbReference type="EMBL" id="QAT60391.1"/>
    </source>
</evidence>
<evidence type="ECO:0000256" key="1">
    <source>
        <dbReference type="ARBA" id="ARBA00004953"/>
    </source>
</evidence>
<dbReference type="InterPro" id="IPR014777">
    <property type="entry name" value="4pyrrole_Mease_sub1"/>
</dbReference>
<dbReference type="GO" id="GO:0008276">
    <property type="term" value="F:protein methyltransferase activity"/>
    <property type="evidence" value="ECO:0007669"/>
    <property type="project" value="InterPro"/>
</dbReference>
<evidence type="ECO:0000256" key="3">
    <source>
        <dbReference type="ARBA" id="ARBA00022603"/>
    </source>
</evidence>
<keyword evidence="3 7" id="KW-0489">Methyltransferase</keyword>
<dbReference type="Gene3D" id="3.30.950.10">
    <property type="entry name" value="Methyltransferase, Cobalt-precorrin-4 Transmethylase, Domain 2"/>
    <property type="match status" value="1"/>
</dbReference>
<dbReference type="InterPro" id="IPR035996">
    <property type="entry name" value="4pyrrol_Methylase_sf"/>
</dbReference>
<sequence length="206" mass="23504">MNKISVVGLGPGHPDYILPRALKIINQSDIIIAGRRNLESIDAEKKEIFAIGNNLSQMIEFIKKNRRIKKIAIAVSGDTGFYSMLRYLKKYFSADELDVTAGLSSVQYMFARIGQSWEDGYFTSLHGRENDFSKEVKEYNKVAILTDNKWTPDKIAQTLLNSKISDKIMYVGENLSYENERITRGSIEQFTAKRKYDICVVIISNE</sequence>
<dbReference type="Proteomes" id="UP000287969">
    <property type="component" value="Chromosome"/>
</dbReference>
<dbReference type="InterPro" id="IPR014776">
    <property type="entry name" value="4pyrrole_Mease_sub2"/>
</dbReference>
<dbReference type="Gene3D" id="3.40.1010.10">
    <property type="entry name" value="Cobalt-precorrin-4 Transmethylase, Domain 1"/>
    <property type="match status" value="1"/>
</dbReference>
<dbReference type="CDD" id="cd11644">
    <property type="entry name" value="Precorrin-6Y-MT"/>
    <property type="match status" value="1"/>
</dbReference>
<keyword evidence="2" id="KW-0169">Cobalamin biosynthesis</keyword>
<comment type="pathway">
    <text evidence="1">Cofactor biosynthesis; adenosylcobalamin biosynthesis.</text>
</comment>
<protein>
    <submittedName>
        <fullName evidence="7">Precorrin-6y C5,15-methyltransferase (Decarboxylating) subunit CbiE</fullName>
    </submittedName>
</protein>
<dbReference type="AlphaFoldDB" id="A0A410Q8U6"/>
<dbReference type="UniPathway" id="UPA00148"/>
<evidence type="ECO:0000313" key="8">
    <source>
        <dbReference type="Proteomes" id="UP000287969"/>
    </source>
</evidence>
<dbReference type="KEGG" id="spoa:EQM13_01795"/>
<evidence type="ECO:0000256" key="5">
    <source>
        <dbReference type="ARBA" id="ARBA00022691"/>
    </source>
</evidence>
<evidence type="ECO:0000256" key="4">
    <source>
        <dbReference type="ARBA" id="ARBA00022679"/>
    </source>
</evidence>
<feature type="domain" description="Tetrapyrrole methylase" evidence="6">
    <location>
        <begin position="3"/>
        <end position="189"/>
    </location>
</feature>
<name>A0A410Q8U6_9FIRM</name>